<name>A0A8H3CGC1_9AGAM</name>
<protein>
    <recommendedName>
        <fullName evidence="3">C2H2-type domain-containing protein</fullName>
    </recommendedName>
</protein>
<evidence type="ECO:0000256" key="1">
    <source>
        <dbReference type="PROSITE-ProRule" id="PRU00042"/>
    </source>
</evidence>
<evidence type="ECO:0000256" key="2">
    <source>
        <dbReference type="SAM" id="MobiDB-lite"/>
    </source>
</evidence>
<dbReference type="InterPro" id="IPR036236">
    <property type="entry name" value="Znf_C2H2_sf"/>
</dbReference>
<dbReference type="PROSITE" id="PS00028">
    <property type="entry name" value="ZINC_FINGER_C2H2_1"/>
    <property type="match status" value="1"/>
</dbReference>
<keyword evidence="1" id="KW-0862">Zinc</keyword>
<proteinExistence type="predicted"/>
<reference evidence="4" key="1">
    <citation type="submission" date="2021-01" db="EMBL/GenBank/DDBJ databases">
        <authorList>
            <person name="Kaushik A."/>
        </authorList>
    </citation>
    <scope>NUCLEOTIDE SEQUENCE</scope>
    <source>
        <strain evidence="4">AG3-T5</strain>
    </source>
</reference>
<sequence>MVFSGYECSSPSVLPSSLYTPASKGNPYGSDLAEASLGQCYYFVAPVECSLGSTDLPICPSPNRKITSSAGPELSFQYYPINRSIDPMVQFKIGVLSYQWNTRHNTLSTLPYPSGQLRTSSSVPESSLSNVQLYASLEDAKALVDLLCFDELSVESLGDHFVAPFKPARGPGFAVFSLIPECRIISFMDANSSFHPYHVDLSFDSIIHSPIEGLRQLWGTRHGTVSTPSTANLGAGPSVLAPELSNLQLYANLEEATYVDIPQFYDLTVQDYLGLDASSSSLTNSNSSTPLAVAGISSTFNSPQLFDSFELGVLVPFPSQEDIDQWVDKSVARHQTTRDRTYLNCPEPGCTHAARRPHALKTHLYTHYGIKPHTCTMCGISVLTEANRRRHIKTAHTCSVCGFVGSISTIKSHKAVCLSATGSPGPTRGKPNRPSSFGITPYLNF</sequence>
<keyword evidence="1" id="KW-0479">Metal-binding</keyword>
<dbReference type="SMART" id="SM00355">
    <property type="entry name" value="ZnF_C2H2"/>
    <property type="match status" value="2"/>
</dbReference>
<comment type="caution">
    <text evidence="4">The sequence shown here is derived from an EMBL/GenBank/DDBJ whole genome shotgun (WGS) entry which is preliminary data.</text>
</comment>
<dbReference type="PROSITE" id="PS50157">
    <property type="entry name" value="ZINC_FINGER_C2H2_2"/>
    <property type="match status" value="1"/>
</dbReference>
<organism evidence="4 5">
    <name type="scientific">Rhizoctonia solani</name>
    <dbReference type="NCBI Taxonomy" id="456999"/>
    <lineage>
        <taxon>Eukaryota</taxon>
        <taxon>Fungi</taxon>
        <taxon>Dikarya</taxon>
        <taxon>Basidiomycota</taxon>
        <taxon>Agaricomycotina</taxon>
        <taxon>Agaricomycetes</taxon>
        <taxon>Cantharellales</taxon>
        <taxon>Ceratobasidiaceae</taxon>
        <taxon>Rhizoctonia</taxon>
    </lineage>
</organism>
<dbReference type="EMBL" id="CAJMWW010000659">
    <property type="protein sequence ID" value="CAE6480614.1"/>
    <property type="molecule type" value="Genomic_DNA"/>
</dbReference>
<gene>
    <name evidence="4" type="ORF">RDB_LOCUS206132</name>
</gene>
<dbReference type="Proteomes" id="UP000663841">
    <property type="component" value="Unassembled WGS sequence"/>
</dbReference>
<evidence type="ECO:0000313" key="4">
    <source>
        <dbReference type="EMBL" id="CAE6480614.1"/>
    </source>
</evidence>
<dbReference type="InterPro" id="IPR013087">
    <property type="entry name" value="Znf_C2H2_type"/>
</dbReference>
<evidence type="ECO:0000313" key="5">
    <source>
        <dbReference type="Proteomes" id="UP000663841"/>
    </source>
</evidence>
<dbReference type="Gene3D" id="3.30.160.60">
    <property type="entry name" value="Classic Zinc Finger"/>
    <property type="match status" value="1"/>
</dbReference>
<dbReference type="AlphaFoldDB" id="A0A8H3CGC1"/>
<feature type="domain" description="C2H2-type" evidence="3">
    <location>
        <begin position="343"/>
        <end position="372"/>
    </location>
</feature>
<evidence type="ECO:0000259" key="3">
    <source>
        <dbReference type="PROSITE" id="PS50157"/>
    </source>
</evidence>
<dbReference type="GO" id="GO:0008270">
    <property type="term" value="F:zinc ion binding"/>
    <property type="evidence" value="ECO:0007669"/>
    <property type="project" value="UniProtKB-KW"/>
</dbReference>
<dbReference type="SUPFAM" id="SSF57667">
    <property type="entry name" value="beta-beta-alpha zinc fingers"/>
    <property type="match status" value="1"/>
</dbReference>
<keyword evidence="1" id="KW-0863">Zinc-finger</keyword>
<feature type="region of interest" description="Disordered" evidence="2">
    <location>
        <begin position="421"/>
        <end position="440"/>
    </location>
</feature>
<accession>A0A8H3CGC1</accession>